<dbReference type="SMART" id="SM00862">
    <property type="entry name" value="Trans_reg_C"/>
    <property type="match status" value="1"/>
</dbReference>
<dbReference type="PANTHER" id="PTHR35807:SF1">
    <property type="entry name" value="TRANSCRIPTIONAL REGULATOR REDD"/>
    <property type="match status" value="1"/>
</dbReference>
<dbReference type="InterPro" id="IPR051677">
    <property type="entry name" value="AfsR-DnrI-RedD_regulator"/>
</dbReference>
<dbReference type="InterPro" id="IPR036388">
    <property type="entry name" value="WH-like_DNA-bd_sf"/>
</dbReference>
<feature type="domain" description="Bacterial transcriptional activator" evidence="6">
    <location>
        <begin position="105"/>
        <end position="251"/>
    </location>
</feature>
<dbReference type="SUPFAM" id="SSF46894">
    <property type="entry name" value="C-terminal effector domain of the bipartite response regulators"/>
    <property type="match status" value="1"/>
</dbReference>
<evidence type="ECO:0000313" key="7">
    <source>
        <dbReference type="EMBL" id="MFC3892836.1"/>
    </source>
</evidence>
<evidence type="ECO:0000256" key="4">
    <source>
        <dbReference type="ARBA" id="ARBA00023163"/>
    </source>
</evidence>
<dbReference type="PANTHER" id="PTHR35807">
    <property type="entry name" value="TRANSCRIPTIONAL REGULATOR REDD-RELATED"/>
    <property type="match status" value="1"/>
</dbReference>
<comment type="similarity">
    <text evidence="1">Belongs to the AfsR/DnrI/RedD regulatory family.</text>
</comment>
<evidence type="ECO:0000256" key="1">
    <source>
        <dbReference type="ARBA" id="ARBA00005820"/>
    </source>
</evidence>
<dbReference type="Pfam" id="PF03704">
    <property type="entry name" value="BTAD"/>
    <property type="match status" value="1"/>
</dbReference>
<organism evidence="7 8">
    <name type="scientific">Lentzea rhizosphaerae</name>
    <dbReference type="NCBI Taxonomy" id="2041025"/>
    <lineage>
        <taxon>Bacteria</taxon>
        <taxon>Bacillati</taxon>
        <taxon>Actinomycetota</taxon>
        <taxon>Actinomycetes</taxon>
        <taxon>Pseudonocardiales</taxon>
        <taxon>Pseudonocardiaceae</taxon>
        <taxon>Lentzea</taxon>
    </lineage>
</organism>
<evidence type="ECO:0000313" key="8">
    <source>
        <dbReference type="Proteomes" id="UP001595690"/>
    </source>
</evidence>
<comment type="caution">
    <text evidence="7">The sequence shown here is derived from an EMBL/GenBank/DDBJ whole genome shotgun (WGS) entry which is preliminary data.</text>
</comment>
<evidence type="ECO:0000259" key="6">
    <source>
        <dbReference type="SMART" id="SM01043"/>
    </source>
</evidence>
<evidence type="ECO:0000256" key="2">
    <source>
        <dbReference type="ARBA" id="ARBA00023015"/>
    </source>
</evidence>
<dbReference type="Gene3D" id="1.25.40.10">
    <property type="entry name" value="Tetratricopeptide repeat domain"/>
    <property type="match status" value="1"/>
</dbReference>
<gene>
    <name evidence="7" type="ORF">ACFOWZ_15270</name>
</gene>
<dbReference type="Proteomes" id="UP001595690">
    <property type="component" value="Unassembled WGS sequence"/>
</dbReference>
<dbReference type="EMBL" id="JBHRZI010000012">
    <property type="protein sequence ID" value="MFC3892836.1"/>
    <property type="molecule type" value="Genomic_DNA"/>
</dbReference>
<keyword evidence="2" id="KW-0805">Transcription regulation</keyword>
<evidence type="ECO:0000259" key="5">
    <source>
        <dbReference type="SMART" id="SM00862"/>
    </source>
</evidence>
<reference evidence="8" key="1">
    <citation type="journal article" date="2019" name="Int. J. Syst. Evol. Microbiol.">
        <title>The Global Catalogue of Microorganisms (GCM) 10K type strain sequencing project: providing services to taxonomists for standard genome sequencing and annotation.</title>
        <authorList>
            <consortium name="The Broad Institute Genomics Platform"/>
            <consortium name="The Broad Institute Genome Sequencing Center for Infectious Disease"/>
            <person name="Wu L."/>
            <person name="Ma J."/>
        </authorList>
    </citation>
    <scope>NUCLEOTIDE SEQUENCE [LARGE SCALE GENOMIC DNA]</scope>
    <source>
        <strain evidence="8">CGMCC 4.7405</strain>
    </source>
</reference>
<dbReference type="Gene3D" id="1.10.10.10">
    <property type="entry name" value="Winged helix-like DNA-binding domain superfamily/Winged helix DNA-binding domain"/>
    <property type="match status" value="1"/>
</dbReference>
<feature type="domain" description="OmpR/PhoB-type" evidence="5">
    <location>
        <begin position="29"/>
        <end position="99"/>
    </location>
</feature>
<dbReference type="SUPFAM" id="SSF48452">
    <property type="entry name" value="TPR-like"/>
    <property type="match status" value="1"/>
</dbReference>
<dbReference type="InterPro" id="IPR005158">
    <property type="entry name" value="BTAD"/>
</dbReference>
<dbReference type="RefSeq" id="WP_382372847.1">
    <property type="nucleotide sequence ID" value="NZ_JBHRZI010000012.1"/>
</dbReference>
<proteinExistence type="inferred from homology"/>
<dbReference type="InterPro" id="IPR001867">
    <property type="entry name" value="OmpR/PhoB-type_DNA-bd"/>
</dbReference>
<keyword evidence="3" id="KW-0238">DNA-binding</keyword>
<protein>
    <submittedName>
        <fullName evidence="7">BTAD domain-containing putative transcriptional regulator</fullName>
    </submittedName>
</protein>
<name>A0ABV8BUK4_9PSEU</name>
<evidence type="ECO:0000256" key="3">
    <source>
        <dbReference type="ARBA" id="ARBA00023125"/>
    </source>
</evidence>
<accession>A0ABV8BUK4</accession>
<keyword evidence="8" id="KW-1185">Reference proteome</keyword>
<dbReference type="SMART" id="SM01043">
    <property type="entry name" value="BTAD"/>
    <property type="match status" value="1"/>
</dbReference>
<dbReference type="InterPro" id="IPR011990">
    <property type="entry name" value="TPR-like_helical_dom_sf"/>
</dbReference>
<keyword evidence="4" id="KW-0804">Transcription</keyword>
<dbReference type="InterPro" id="IPR016032">
    <property type="entry name" value="Sig_transdc_resp-reg_C-effctor"/>
</dbReference>
<sequence length="259" mass="27184">MDDGALSGGLTVFVLGELEVHQADRVLKNAAVGSRKARLVLAMLAVHKGYLPVDRIAFEVWGGRAPRDSGANVATLVSRLRSVLGPRTITGGRGGGYRLAEAVRVDLTTAADLVGEAESHHSQERPATALAAARRAMTLLDAGAVLAGEPEAGWLEPARAWHARLLRRVRQVSVDAALGTGDVRAAVHAAEEAVAADSFDEAACRLLMRSYRAAGEPVRALLAADRLRGILAAELGVDPAPATQQLYLAILRDTARAAG</sequence>